<dbReference type="SUPFAM" id="SSF49299">
    <property type="entry name" value="PKD domain"/>
    <property type="match status" value="1"/>
</dbReference>
<dbReference type="Pfam" id="PF13585">
    <property type="entry name" value="CHU_C"/>
    <property type="match status" value="1"/>
</dbReference>
<dbReference type="PANTHER" id="PTHR46534">
    <property type="entry name" value="IGGFC_BINDING DOMAIN-CONTAINING PROTEIN"/>
    <property type="match status" value="1"/>
</dbReference>
<dbReference type="PANTHER" id="PTHR46534:SF1">
    <property type="entry name" value="IGGFC-BINDING PROTEIN N-TERMINAL DOMAIN-CONTAINING PROTEIN"/>
    <property type="match status" value="1"/>
</dbReference>
<protein>
    <recommendedName>
        <fullName evidence="1">PKD domain-containing protein</fullName>
    </recommendedName>
</protein>
<dbReference type="SMART" id="SM00089">
    <property type="entry name" value="PKD"/>
    <property type="match status" value="1"/>
</dbReference>
<sequence>MAQVTTEGREFWLGFMENDNPASVELEIYLSSRQEANVVITAPRGNFRREIVVPAGTARFVSIPANEFMPVDEGVYDMGLKVTSDIPISVYALNKRQFSADAAVILPTTALGKEYFVTAHAEPNFDIVDNARESELLIVAVQDDTEVEITPSVRTASGKLPNNPFTVTLNAGETYLIKSALRTEDLSGTYVRSVSTNSDDCKNIAVFGGNVFTNVGGCGDARDHLLEQMFPISTWGKSFLYVPYETRLGGDYVKIIASEDNTVVNISGNSSINLDRGEVYKIKALNGVRSVESNKPISFAQFSRSQQCDGVPSDPFFILVSPLEQRIREVTFNAFSVDQIDRYYLTMITEAGATAEVFLDNVNVGSEFTTFGNTAYTSIEISQGNHTIKAPEGVIAFVYGYGNVESFGYSAGVALENLNLQIEGDDEYISIIDQQACLDANIEFSLNFTLEPGEVSPYNTFEWDFGDGTTDNGEVVNHTYEAPGFYNVILTASDGQGSCGNSETVVKTIEVQETEVGQVTGPLSVCPDVDGIEYTVSGGEGNSYQWFIEGGEFDGPSSGESVMVNWGAARTDASIKVLPSNSLGCLGDTLILPVTINKRLEPIAPFTEAAVSTDGLNSEVCDAERLTQRYFLTPTNGSVYKWFVEGGDFIETMGTGDTEVFVKWEENVSGKIWYLESNPLIAECEGYSDTLNVRVYPALESIVSNSDVLCNGGASGTISLDITGGKPGNYQVEWDNGKTGKEISDLRTGNYTATITDELGCQITTTVTIGEPERLQIANVVPQGVSCFQDRNGVADLQVIGGTPLPNGEYTFNWQSNGFQTSSTSHVNSRLPAGDYVVSVTDANGCQAVANFTIDEPPLLEADLESLINDPICPQASDGTAFIDAKGGTPDYQFYWSNKPTTDDANASDLSQGAYSVRIVDANGCETSLEVDVTERFPKIFFPTAFSPNGDSENETFKPVADCQVSYYMQIYNKWGQVIFSTEDLSEGWDGTYQGDIAPEGKYSYVVFYAGSLNEVSFEETYRGSFDLIR</sequence>
<dbReference type="Pfam" id="PF18911">
    <property type="entry name" value="PKD_4"/>
    <property type="match status" value="1"/>
</dbReference>
<accession>A0A150X3Y6</accession>
<dbReference type="InterPro" id="IPR022409">
    <property type="entry name" value="PKD/Chitinase_dom"/>
</dbReference>
<dbReference type="InterPro" id="IPR026341">
    <property type="entry name" value="T9SS_type_B"/>
</dbReference>
<dbReference type="InterPro" id="IPR035234">
    <property type="entry name" value="IgGFc-bd_N"/>
</dbReference>
<dbReference type="Gene3D" id="2.60.40.10">
    <property type="entry name" value="Immunoglobulins"/>
    <property type="match status" value="1"/>
</dbReference>
<dbReference type="Gene3D" id="2.60.40.740">
    <property type="match status" value="1"/>
</dbReference>
<evidence type="ECO:0000259" key="1">
    <source>
        <dbReference type="PROSITE" id="PS50093"/>
    </source>
</evidence>
<dbReference type="EMBL" id="LRPC01000028">
    <property type="protein sequence ID" value="KYG73423.1"/>
    <property type="molecule type" value="Genomic_DNA"/>
</dbReference>
<dbReference type="RefSeq" id="WP_068221726.1">
    <property type="nucleotide sequence ID" value="NZ_CP139724.1"/>
</dbReference>
<feature type="domain" description="PKD" evidence="1">
    <location>
        <begin position="456"/>
        <end position="506"/>
    </location>
</feature>
<organism evidence="2 3">
    <name type="scientific">Roseivirga spongicola</name>
    <dbReference type="NCBI Taxonomy" id="333140"/>
    <lineage>
        <taxon>Bacteria</taxon>
        <taxon>Pseudomonadati</taxon>
        <taxon>Bacteroidota</taxon>
        <taxon>Cytophagia</taxon>
        <taxon>Cytophagales</taxon>
        <taxon>Roseivirgaceae</taxon>
        <taxon>Roseivirga</taxon>
    </lineage>
</organism>
<reference evidence="2 3" key="1">
    <citation type="submission" date="2016-01" db="EMBL/GenBank/DDBJ databases">
        <title>Genome sequencing of Roseivirga spongicola UST030701-084.</title>
        <authorList>
            <person name="Selvaratnam C."/>
            <person name="Thevarajoo S."/>
            <person name="Goh K.M."/>
            <person name="Ee R."/>
            <person name="Chan K.-G."/>
            <person name="Chong C.S."/>
        </authorList>
    </citation>
    <scope>NUCLEOTIDE SEQUENCE [LARGE SCALE GENOMIC DNA]</scope>
    <source>
        <strain evidence="2 3">UST030701-084</strain>
    </source>
</reference>
<dbReference type="PROSITE" id="PS50093">
    <property type="entry name" value="PKD"/>
    <property type="match status" value="1"/>
</dbReference>
<dbReference type="NCBIfam" id="TIGR04131">
    <property type="entry name" value="Bac_Flav_CTERM"/>
    <property type="match status" value="1"/>
</dbReference>
<comment type="caution">
    <text evidence="2">The sequence shown here is derived from an EMBL/GenBank/DDBJ whole genome shotgun (WGS) entry which is preliminary data.</text>
</comment>
<dbReference type="Pfam" id="PF13573">
    <property type="entry name" value="SprB"/>
    <property type="match status" value="2"/>
</dbReference>
<dbReference type="InterPro" id="IPR035986">
    <property type="entry name" value="PKD_dom_sf"/>
</dbReference>
<dbReference type="InterPro" id="IPR013783">
    <property type="entry name" value="Ig-like_fold"/>
</dbReference>
<dbReference type="CDD" id="cd00146">
    <property type="entry name" value="PKD"/>
    <property type="match status" value="1"/>
</dbReference>
<proteinExistence type="predicted"/>
<dbReference type="AlphaFoldDB" id="A0A150X3Y6"/>
<evidence type="ECO:0000313" key="2">
    <source>
        <dbReference type="EMBL" id="KYG73423.1"/>
    </source>
</evidence>
<name>A0A150X3Y6_9BACT</name>
<keyword evidence="3" id="KW-1185">Reference proteome</keyword>
<dbReference type="OrthoDB" id="7794186at2"/>
<dbReference type="STRING" id="333140.AWW68_12040"/>
<gene>
    <name evidence="2" type="ORF">AWW68_12040</name>
</gene>
<evidence type="ECO:0000313" key="3">
    <source>
        <dbReference type="Proteomes" id="UP000075606"/>
    </source>
</evidence>
<dbReference type="InterPro" id="IPR025667">
    <property type="entry name" value="SprB_repeat"/>
</dbReference>
<dbReference type="Pfam" id="PF17517">
    <property type="entry name" value="IgGFc_binding"/>
    <property type="match status" value="1"/>
</dbReference>
<dbReference type="InterPro" id="IPR000601">
    <property type="entry name" value="PKD_dom"/>
</dbReference>
<dbReference type="Proteomes" id="UP000075606">
    <property type="component" value="Unassembled WGS sequence"/>
</dbReference>